<feature type="domain" description="Tyrosine-protein phosphatase" evidence="2">
    <location>
        <begin position="539"/>
        <end position="768"/>
    </location>
</feature>
<reference evidence="5" key="1">
    <citation type="submission" date="2017-02" db="UniProtKB">
        <authorList>
            <consortium name="WormBaseParasite"/>
        </authorList>
    </citation>
    <scope>IDENTIFICATION</scope>
</reference>
<dbReference type="AlphaFoldDB" id="A0A0N5A793"/>
<dbReference type="Pfam" id="PF24486">
    <property type="entry name" value="DUF7583"/>
    <property type="match status" value="1"/>
</dbReference>
<keyword evidence="1" id="KW-0732">Signal</keyword>
<dbReference type="CDD" id="cd00047">
    <property type="entry name" value="PTPc"/>
    <property type="match status" value="1"/>
</dbReference>
<feature type="signal peptide" evidence="1">
    <location>
        <begin position="1"/>
        <end position="22"/>
    </location>
</feature>
<protein>
    <submittedName>
        <fullName evidence="5">6-cysteine protein</fullName>
    </submittedName>
</protein>
<dbReference type="PROSITE" id="PS50055">
    <property type="entry name" value="TYR_PHOSPHATASE_PTP"/>
    <property type="match status" value="2"/>
</dbReference>
<evidence type="ECO:0000256" key="1">
    <source>
        <dbReference type="SAM" id="SignalP"/>
    </source>
</evidence>
<dbReference type="GO" id="GO:0004725">
    <property type="term" value="F:protein tyrosine phosphatase activity"/>
    <property type="evidence" value="ECO:0007669"/>
    <property type="project" value="InterPro"/>
</dbReference>
<evidence type="ECO:0000313" key="4">
    <source>
        <dbReference type="Proteomes" id="UP000038045"/>
    </source>
</evidence>
<dbReference type="PANTHER" id="PTHR46163">
    <property type="entry name" value="TYROSINE-PROTEIN PHOSPHATASE-RELATED"/>
    <property type="match status" value="1"/>
</dbReference>
<dbReference type="PROSITE" id="PS50056">
    <property type="entry name" value="TYR_PHOSPHATASE_2"/>
    <property type="match status" value="1"/>
</dbReference>
<dbReference type="InterPro" id="IPR003595">
    <property type="entry name" value="Tyr_Pase_cat"/>
</dbReference>
<dbReference type="InterPro" id="IPR029021">
    <property type="entry name" value="Prot-tyrosine_phosphatase-like"/>
</dbReference>
<proteinExistence type="predicted"/>
<name>A0A0N5A793_PARTI</name>
<accession>A0A0N5A793</accession>
<dbReference type="Pfam" id="PF00102">
    <property type="entry name" value="Y_phosphatase"/>
    <property type="match status" value="2"/>
</dbReference>
<dbReference type="InterPro" id="IPR000242">
    <property type="entry name" value="PTP_cat"/>
</dbReference>
<feature type="domain" description="Tyrosine-protein phosphatase" evidence="2">
    <location>
        <begin position="873"/>
        <end position="1106"/>
    </location>
</feature>
<sequence>MFHFNVFLPSILLASLSLCCSGQVDENEYLEEYLKNRFGIFELFPPIKMDVVTDVVYIKCPNNKTIIDDHRKISYQLNSDVETYTAPELGYTLVAFSPPKNLDSQEFICGTIFYNDSRNNFIKLRGSIILKWINKYDHKVKDIPFDLSLKRTTDTVKMINGYEVFMTTKNKNGSIRRYQPLNDNDVSKNDYLYAFYFPDKDLTEGYIMADFVFKPKYDVFPNLVLPEKYKVISTPIFGSQYNVIIKNFTEESIELKLKEPGGTEKFKDFFDDYEIKTERLGFNKNFTLEKLNKIVTFGLIINISYIDIVNISVSKVYENGTKMEKNYVYIFSLPNNSDENFVSETKYITYKDSRRKAKCRLERIGFSTLEMVSFNNTTIKVSDLMNSKNKTIDKFQLTNNYVEYNEKFPKGLIECYYITYTKVRYQMPKFYVYLENYKETVINETSEEIELTEKDYQAYLKRIYKEREEKEATRQIKINVTKTESRKVNQHVKQFWNQIRSLSYVDICDLLENEQYFPMKPKVSVYFYEYKKKKCRTVRSQLVQTCSTVVSQFYEKNSISAHYISFPEQDRTYIISEMPTEDKVNNFWDMIVNEEVTTIITIVYQKTVYGFEKFYKFWPEKEYFISYGSVKVKLDMDSDVDPSKVKLLKLVIMKDKTLHNVKLHIIRDWRMGDVSNYQNQLINIYQNIVTDPESSTVLVTVNNDYDNRGFLLVYLAVSIEIYTNFQPTESIISPPNIMEIIKKIREQREGGSLIRIEFLCLLFAIIKYFVKYETINSDNYYEKFKSMYEQQLNEYQEKELYMDGSKRSYLRYIDNFDYKTVTFIEKFFYVAGNRDPEDLKILATKFYTVLEYQNNLMKKNPSKYYCIIDEKTIPVVNNNIVSISDNDEISSKEIFYNFVNANIFEYYLTNDFCKKIILCSTPYNDGFENMYKMIFKYKIEKIILLIDYSIFKKKEFTKYWPSRVGNGMKTCTFVIKKIKDIPSNNNEITIEVISIESTYDSNISHSFTIYNYKGWPSDGSIPKLKSFLDFYEIVNKKNKDSPIIVQGRRGLGKTGTYTLFSYLLDIIEAGLSFNFYDSLIKLRNIRYGAISTPKQYLMVLRALSLYFRDDIYKVYFKLSKRGYSLGTTYEYKIERDIKMPDIDSEVLNDDIVKEKIIEKGLSTSLKETQYSPKTLRARFRSYNCDEDFIDDYLRRMI</sequence>
<dbReference type="Gene3D" id="3.90.190.10">
    <property type="entry name" value="Protein tyrosine phosphatase superfamily"/>
    <property type="match status" value="2"/>
</dbReference>
<dbReference type="InterPro" id="IPR000387">
    <property type="entry name" value="Tyr_Pase_dom"/>
</dbReference>
<dbReference type="SUPFAM" id="SSF52799">
    <property type="entry name" value="(Phosphotyrosine protein) phosphatases II"/>
    <property type="match status" value="2"/>
</dbReference>
<organism evidence="4 5">
    <name type="scientific">Parastrongyloides trichosuri</name>
    <name type="common">Possum-specific nematode worm</name>
    <dbReference type="NCBI Taxonomy" id="131310"/>
    <lineage>
        <taxon>Eukaryota</taxon>
        <taxon>Metazoa</taxon>
        <taxon>Ecdysozoa</taxon>
        <taxon>Nematoda</taxon>
        <taxon>Chromadorea</taxon>
        <taxon>Rhabditida</taxon>
        <taxon>Tylenchina</taxon>
        <taxon>Panagrolaimomorpha</taxon>
        <taxon>Strongyloidoidea</taxon>
        <taxon>Strongyloididae</taxon>
        <taxon>Parastrongyloides</taxon>
    </lineage>
</organism>
<keyword evidence="4" id="KW-1185">Reference proteome</keyword>
<dbReference type="Proteomes" id="UP000038045">
    <property type="component" value="Unplaced"/>
</dbReference>
<dbReference type="STRING" id="131310.A0A0N5A793"/>
<dbReference type="SMART" id="SM00404">
    <property type="entry name" value="PTPc_motif"/>
    <property type="match status" value="1"/>
</dbReference>
<evidence type="ECO:0000259" key="2">
    <source>
        <dbReference type="PROSITE" id="PS50055"/>
    </source>
</evidence>
<feature type="chain" id="PRO_5005892780" evidence="1">
    <location>
        <begin position="23"/>
        <end position="1197"/>
    </location>
</feature>
<dbReference type="PANTHER" id="PTHR46163:SF5">
    <property type="entry name" value="TYROSINE-PROTEIN PHOSPHATASE"/>
    <property type="match status" value="1"/>
</dbReference>
<dbReference type="InterPro" id="IPR056005">
    <property type="entry name" value="DUF7583"/>
</dbReference>
<dbReference type="InterPro" id="IPR052782">
    <property type="entry name" value="Oocyte-zygote_transition_reg"/>
</dbReference>
<feature type="domain" description="Tyrosine specific protein phosphatases" evidence="3">
    <location>
        <begin position="1028"/>
        <end position="1097"/>
    </location>
</feature>
<evidence type="ECO:0000259" key="3">
    <source>
        <dbReference type="PROSITE" id="PS50056"/>
    </source>
</evidence>
<evidence type="ECO:0000313" key="5">
    <source>
        <dbReference type="WBParaSite" id="PTRK_0001787900.1"/>
    </source>
</evidence>
<dbReference type="WBParaSite" id="PTRK_0001787900.1">
    <property type="protein sequence ID" value="PTRK_0001787900.1"/>
    <property type="gene ID" value="PTRK_0001787900"/>
</dbReference>
<dbReference type="SMART" id="SM00194">
    <property type="entry name" value="PTPc"/>
    <property type="match status" value="1"/>
</dbReference>